<gene>
    <name evidence="1" type="ORF">ACFO3A_05895</name>
</gene>
<accession>A0ABV9GYD8</accession>
<keyword evidence="2" id="KW-1185">Reference proteome</keyword>
<name>A0ABV9GYD8_9BURK</name>
<reference evidence="2" key="1">
    <citation type="journal article" date="2019" name="Int. J. Syst. Evol. Microbiol.">
        <title>The Global Catalogue of Microorganisms (GCM) 10K type strain sequencing project: providing services to taxonomists for standard genome sequencing and annotation.</title>
        <authorList>
            <consortium name="The Broad Institute Genomics Platform"/>
            <consortium name="The Broad Institute Genome Sequencing Center for Infectious Disease"/>
            <person name="Wu L."/>
            <person name="Ma J."/>
        </authorList>
    </citation>
    <scope>NUCLEOTIDE SEQUENCE [LARGE SCALE GENOMIC DNA]</scope>
    <source>
        <strain evidence="2">JCM 11650</strain>
    </source>
</reference>
<sequence length="135" mass="16020">MLMLSFYDRALKERLDAAPPDSQFDAWQQWRDHRQEAWETLPIRQLIINWLNAKGIAWQPCAPFMSSGVMMCGYMGDIYLDIPYDKDLPLYQELEAYLQYSDDRIRFDNVMFLHMPLELAMENAEQDEPGFLDNM</sequence>
<protein>
    <submittedName>
        <fullName evidence="1">Uncharacterized protein</fullName>
    </submittedName>
</protein>
<dbReference type="Proteomes" id="UP001595967">
    <property type="component" value="Unassembled WGS sequence"/>
</dbReference>
<dbReference type="RefSeq" id="WP_377724812.1">
    <property type="nucleotide sequence ID" value="NZ_JBHSEW010000004.1"/>
</dbReference>
<organism evidence="1 2">
    <name type="scientific">Comamonas nitrativorans</name>
    <dbReference type="NCBI Taxonomy" id="108437"/>
    <lineage>
        <taxon>Bacteria</taxon>
        <taxon>Pseudomonadati</taxon>
        <taxon>Pseudomonadota</taxon>
        <taxon>Betaproteobacteria</taxon>
        <taxon>Burkholderiales</taxon>
        <taxon>Comamonadaceae</taxon>
        <taxon>Comamonas</taxon>
    </lineage>
</organism>
<evidence type="ECO:0000313" key="1">
    <source>
        <dbReference type="EMBL" id="MFC4621745.1"/>
    </source>
</evidence>
<comment type="caution">
    <text evidence="1">The sequence shown here is derived from an EMBL/GenBank/DDBJ whole genome shotgun (WGS) entry which is preliminary data.</text>
</comment>
<proteinExistence type="predicted"/>
<evidence type="ECO:0000313" key="2">
    <source>
        <dbReference type="Proteomes" id="UP001595967"/>
    </source>
</evidence>
<dbReference type="EMBL" id="JBHSEW010000004">
    <property type="protein sequence ID" value="MFC4621745.1"/>
    <property type="molecule type" value="Genomic_DNA"/>
</dbReference>